<dbReference type="RefSeq" id="WP_380082141.1">
    <property type="nucleotide sequence ID" value="NZ_JBHSWD010000001.1"/>
</dbReference>
<gene>
    <name evidence="2" type="ORF">ACFP81_03205</name>
</gene>
<name>A0ABW1YA71_9DEIO</name>
<dbReference type="Proteomes" id="UP001596297">
    <property type="component" value="Unassembled WGS sequence"/>
</dbReference>
<accession>A0ABW1YA71</accession>
<sequence>MSRTTLLLGAGLLGVAAWAASAAALPVLPSGDLAASAARQALILPASTVQLTKAAAPVAPQTAAPVAPQAAAPASRTPAAPVARGVAGRTAVLRSTAYNSLASQTDSTPFITATGTRTRFGTVALSRDMLRQFPYGTRIRIEDLSGRYNQLLSGRIFVVEDTMHPRKTRQIDVWMPTRSQALQWGVRNVRITAVR</sequence>
<dbReference type="EMBL" id="JBHSWD010000001">
    <property type="protein sequence ID" value="MFC6591133.1"/>
    <property type="molecule type" value="Genomic_DNA"/>
</dbReference>
<protein>
    <recommendedName>
        <fullName evidence="4">3D domain-containing protein</fullName>
    </recommendedName>
</protein>
<evidence type="ECO:0000313" key="2">
    <source>
        <dbReference type="EMBL" id="MFC6591133.1"/>
    </source>
</evidence>
<feature type="signal peptide" evidence="1">
    <location>
        <begin position="1"/>
        <end position="22"/>
    </location>
</feature>
<keyword evidence="3" id="KW-1185">Reference proteome</keyword>
<proteinExistence type="predicted"/>
<feature type="chain" id="PRO_5045418126" description="3D domain-containing protein" evidence="1">
    <location>
        <begin position="23"/>
        <end position="195"/>
    </location>
</feature>
<keyword evidence="1" id="KW-0732">Signal</keyword>
<dbReference type="CDD" id="cd22784">
    <property type="entry name" value="DPBB_MltA_YuiC-like"/>
    <property type="match status" value="1"/>
</dbReference>
<evidence type="ECO:0000313" key="3">
    <source>
        <dbReference type="Proteomes" id="UP001596297"/>
    </source>
</evidence>
<organism evidence="2 3">
    <name type="scientific">Deinococcus lacus</name>
    <dbReference type="NCBI Taxonomy" id="392561"/>
    <lineage>
        <taxon>Bacteria</taxon>
        <taxon>Thermotogati</taxon>
        <taxon>Deinococcota</taxon>
        <taxon>Deinococci</taxon>
        <taxon>Deinococcales</taxon>
        <taxon>Deinococcaceae</taxon>
        <taxon>Deinococcus</taxon>
    </lineage>
</organism>
<reference evidence="3" key="1">
    <citation type="journal article" date="2019" name="Int. J. Syst. Evol. Microbiol.">
        <title>The Global Catalogue of Microorganisms (GCM) 10K type strain sequencing project: providing services to taxonomists for standard genome sequencing and annotation.</title>
        <authorList>
            <consortium name="The Broad Institute Genomics Platform"/>
            <consortium name="The Broad Institute Genome Sequencing Center for Infectious Disease"/>
            <person name="Wu L."/>
            <person name="Ma J."/>
        </authorList>
    </citation>
    <scope>NUCLEOTIDE SEQUENCE [LARGE SCALE GENOMIC DNA]</scope>
    <source>
        <strain evidence="3">CGMCC 1.15772</strain>
    </source>
</reference>
<evidence type="ECO:0000256" key="1">
    <source>
        <dbReference type="SAM" id="SignalP"/>
    </source>
</evidence>
<comment type="caution">
    <text evidence="2">The sequence shown here is derived from an EMBL/GenBank/DDBJ whole genome shotgun (WGS) entry which is preliminary data.</text>
</comment>
<evidence type="ECO:0008006" key="4">
    <source>
        <dbReference type="Google" id="ProtNLM"/>
    </source>
</evidence>